<protein>
    <submittedName>
        <fullName evidence="1">Uncharacterized protein</fullName>
    </submittedName>
</protein>
<gene>
    <name evidence="1" type="ORF">AWC14_14205</name>
</gene>
<dbReference type="RefSeq" id="WP_045376546.1">
    <property type="nucleotide sequence ID" value="NZ_LLXQ01000001.1"/>
</dbReference>
<evidence type="ECO:0000313" key="2">
    <source>
        <dbReference type="Proteomes" id="UP000193487"/>
    </source>
</evidence>
<comment type="caution">
    <text evidence="1">The sequence shown here is derived from an EMBL/GenBank/DDBJ whole genome shotgun (WGS) entry which is preliminary data.</text>
</comment>
<dbReference type="EMBL" id="LQPE01000163">
    <property type="protein sequence ID" value="ORV98085.1"/>
    <property type="molecule type" value="Genomic_DNA"/>
</dbReference>
<organism evidence="1 2">
    <name type="scientific">Mycobacterium kyorinense</name>
    <dbReference type="NCBI Taxonomy" id="487514"/>
    <lineage>
        <taxon>Bacteria</taxon>
        <taxon>Bacillati</taxon>
        <taxon>Actinomycetota</taxon>
        <taxon>Actinomycetes</taxon>
        <taxon>Mycobacteriales</taxon>
        <taxon>Mycobacteriaceae</taxon>
        <taxon>Mycobacterium</taxon>
    </lineage>
</organism>
<name>A0A1X1XGR7_9MYCO</name>
<dbReference type="AlphaFoldDB" id="A0A1X1XGR7"/>
<evidence type="ECO:0000313" key="1">
    <source>
        <dbReference type="EMBL" id="ORV98085.1"/>
    </source>
</evidence>
<proteinExistence type="predicted"/>
<keyword evidence="2" id="KW-1185">Reference proteome</keyword>
<dbReference type="Proteomes" id="UP000193487">
    <property type="component" value="Unassembled WGS sequence"/>
</dbReference>
<reference evidence="1 2" key="1">
    <citation type="submission" date="2016-01" db="EMBL/GenBank/DDBJ databases">
        <title>The new phylogeny of the genus Mycobacterium.</title>
        <authorList>
            <person name="Tarcisio F."/>
            <person name="Conor M."/>
            <person name="Antonella G."/>
            <person name="Elisabetta G."/>
            <person name="Giulia F.S."/>
            <person name="Sara T."/>
            <person name="Anna F."/>
            <person name="Clotilde B."/>
            <person name="Roberto B."/>
            <person name="Veronica D.S."/>
            <person name="Fabio R."/>
            <person name="Monica P."/>
            <person name="Olivier J."/>
            <person name="Enrico T."/>
            <person name="Nicola S."/>
        </authorList>
    </citation>
    <scope>NUCLEOTIDE SEQUENCE [LARGE SCALE GENOMIC DNA]</scope>
    <source>
        <strain evidence="1 2">DSM 45166</strain>
    </source>
</reference>
<accession>A0A1X1XGR7</accession>
<sequence>MTVMHHQVRASGIEVDEKIVPLLLEVWSRGLATQFSCQGIWAGPEYKIGNGTKDGPGGLQTWWPGEDERKRAYILFRDLDDAVKFLYTTTRLLLDAAGPDDCVLYDAELKLESADPEDGSRTRGCIRFHPAILGTITRLWKLAPEELNSSSGAPFRECVCQR</sequence>